<comment type="caution">
    <text evidence="6">The sequence shown here is derived from an EMBL/GenBank/DDBJ whole genome shotgun (WGS) entry which is preliminary data.</text>
</comment>
<dbReference type="EMBL" id="JBEGDP010000033">
    <property type="protein sequence ID" value="MEQ7849264.1"/>
    <property type="molecule type" value="Genomic_DNA"/>
</dbReference>
<gene>
    <name evidence="6" type="ORF">V6R90_18460</name>
</gene>
<dbReference type="PROSITE" id="PS51078">
    <property type="entry name" value="ICLR_ED"/>
    <property type="match status" value="1"/>
</dbReference>
<dbReference type="SMART" id="SM00346">
    <property type="entry name" value="HTH_ICLR"/>
    <property type="match status" value="1"/>
</dbReference>
<name>A0ABV1P3D8_9ACTN</name>
<dbReference type="InterPro" id="IPR029016">
    <property type="entry name" value="GAF-like_dom_sf"/>
</dbReference>
<dbReference type="Gene3D" id="1.10.10.10">
    <property type="entry name" value="Winged helix-like DNA-binding domain superfamily/Winged helix DNA-binding domain"/>
    <property type="match status" value="1"/>
</dbReference>
<protein>
    <submittedName>
        <fullName evidence="6">IclR family transcriptional regulator</fullName>
    </submittedName>
</protein>
<dbReference type="PANTHER" id="PTHR30136:SF24">
    <property type="entry name" value="HTH-TYPE TRANSCRIPTIONAL REPRESSOR ALLR"/>
    <property type="match status" value="1"/>
</dbReference>
<dbReference type="SUPFAM" id="SSF46785">
    <property type="entry name" value="Winged helix' DNA-binding domain"/>
    <property type="match status" value="1"/>
</dbReference>
<keyword evidence="7" id="KW-1185">Reference proteome</keyword>
<reference evidence="6 7" key="1">
    <citation type="submission" date="2024-02" db="EMBL/GenBank/DDBJ databases">
        <title>Full genome sequence of Nocardioides kribbensis.</title>
        <authorList>
            <person name="Poletto B.L."/>
            <person name="Silva G."/>
            <person name="Galante D."/>
            <person name="Campos K.R."/>
            <person name="Santos M.B.N."/>
            <person name="Sacchi C.T."/>
        </authorList>
    </citation>
    <scope>NUCLEOTIDE SEQUENCE [LARGE SCALE GENOMIC DNA]</scope>
    <source>
        <strain evidence="6 7">O4R</strain>
    </source>
</reference>
<proteinExistence type="predicted"/>
<evidence type="ECO:0000259" key="4">
    <source>
        <dbReference type="PROSITE" id="PS51077"/>
    </source>
</evidence>
<feature type="domain" description="IclR-ED" evidence="5">
    <location>
        <begin position="81"/>
        <end position="262"/>
    </location>
</feature>
<dbReference type="RefSeq" id="WP_349805556.1">
    <property type="nucleotide sequence ID" value="NZ_JBEGDP010000033.1"/>
</dbReference>
<organism evidence="6 7">
    <name type="scientific">Nocardioides kribbensis</name>
    <dbReference type="NCBI Taxonomy" id="305517"/>
    <lineage>
        <taxon>Bacteria</taxon>
        <taxon>Bacillati</taxon>
        <taxon>Actinomycetota</taxon>
        <taxon>Actinomycetes</taxon>
        <taxon>Propionibacteriales</taxon>
        <taxon>Nocardioidaceae</taxon>
        <taxon>Nocardioides</taxon>
    </lineage>
</organism>
<dbReference type="InterPro" id="IPR014757">
    <property type="entry name" value="Tscrpt_reg_IclR_C"/>
</dbReference>
<evidence type="ECO:0000313" key="6">
    <source>
        <dbReference type="EMBL" id="MEQ7849264.1"/>
    </source>
</evidence>
<dbReference type="InterPro" id="IPR050707">
    <property type="entry name" value="HTH_MetabolicPath_Reg"/>
</dbReference>
<dbReference type="InterPro" id="IPR036388">
    <property type="entry name" value="WH-like_DNA-bd_sf"/>
</dbReference>
<accession>A0ABV1P3D8</accession>
<dbReference type="Pfam" id="PF01614">
    <property type="entry name" value="IclR_C"/>
    <property type="match status" value="1"/>
</dbReference>
<dbReference type="Pfam" id="PF09339">
    <property type="entry name" value="HTH_IclR"/>
    <property type="match status" value="1"/>
</dbReference>
<dbReference type="InterPro" id="IPR036390">
    <property type="entry name" value="WH_DNA-bd_sf"/>
</dbReference>
<evidence type="ECO:0000256" key="3">
    <source>
        <dbReference type="ARBA" id="ARBA00023163"/>
    </source>
</evidence>
<evidence type="ECO:0000313" key="7">
    <source>
        <dbReference type="Proteomes" id="UP001482520"/>
    </source>
</evidence>
<evidence type="ECO:0000256" key="2">
    <source>
        <dbReference type="ARBA" id="ARBA00023125"/>
    </source>
</evidence>
<evidence type="ECO:0000256" key="1">
    <source>
        <dbReference type="ARBA" id="ARBA00023015"/>
    </source>
</evidence>
<keyword evidence="2" id="KW-0238">DNA-binding</keyword>
<dbReference type="InterPro" id="IPR005471">
    <property type="entry name" value="Tscrpt_reg_IclR_N"/>
</dbReference>
<keyword evidence="3" id="KW-0804">Transcription</keyword>
<sequence>MSTDPIRGEAARETPGGTESADRVADVLLLFARSEDPLGVSRIARDLALSKAVVHRILQSLSSRSLVQPVPGGSSYVLGPAAAGLAARAWSQLDVRSVASPVLRKLRDATRETTTLSVLVGDQRIYLDQFESPQEIKMVVEIGPRFPLHSGASSRAILAHLPQPLIDEAVRQLVALKPDTDVEAYLADLAISRERGYAVSLNERNTGAASIAAPFFDVAGNVLGSVSSSGPVFRYADLADGADERQTRLVVEAANDITDRLR</sequence>
<dbReference type="PROSITE" id="PS51077">
    <property type="entry name" value="HTH_ICLR"/>
    <property type="match status" value="1"/>
</dbReference>
<dbReference type="PANTHER" id="PTHR30136">
    <property type="entry name" value="HELIX-TURN-HELIX TRANSCRIPTIONAL REGULATOR, ICLR FAMILY"/>
    <property type="match status" value="1"/>
</dbReference>
<dbReference type="Gene3D" id="3.30.450.40">
    <property type="match status" value="1"/>
</dbReference>
<dbReference type="SUPFAM" id="SSF55781">
    <property type="entry name" value="GAF domain-like"/>
    <property type="match status" value="1"/>
</dbReference>
<evidence type="ECO:0000259" key="5">
    <source>
        <dbReference type="PROSITE" id="PS51078"/>
    </source>
</evidence>
<dbReference type="Proteomes" id="UP001482520">
    <property type="component" value="Unassembled WGS sequence"/>
</dbReference>
<feature type="domain" description="HTH iclR-type" evidence="4">
    <location>
        <begin position="18"/>
        <end position="80"/>
    </location>
</feature>
<keyword evidence="1" id="KW-0805">Transcription regulation</keyword>